<accession>A0A7W8B1X9</accession>
<sequence length="56" mass="6130">MHCTLLHALEAGVDEADDVDVDKTVTDLRERAGELSPFTLTFDQPLIGRMTVEISG</sequence>
<evidence type="ECO:0000313" key="2">
    <source>
        <dbReference type="Proteomes" id="UP000549009"/>
    </source>
</evidence>
<dbReference type="EMBL" id="JACHJD010000021">
    <property type="protein sequence ID" value="MBB5108855.1"/>
    <property type="molecule type" value="Genomic_DNA"/>
</dbReference>
<dbReference type="Proteomes" id="UP000549009">
    <property type="component" value="Unassembled WGS sequence"/>
</dbReference>
<dbReference type="AlphaFoldDB" id="A0A7W8B1X9"/>
<keyword evidence="2" id="KW-1185">Reference proteome</keyword>
<proteinExistence type="predicted"/>
<name>A0A7W8B1X9_STRST</name>
<reference evidence="1 2" key="1">
    <citation type="submission" date="2020-08" db="EMBL/GenBank/DDBJ databases">
        <title>Genomic Encyclopedia of Type Strains, Phase III (KMG-III): the genomes of soil and plant-associated and newly described type strains.</title>
        <authorList>
            <person name="Whitman W."/>
        </authorList>
    </citation>
    <scope>NUCLEOTIDE SEQUENCE [LARGE SCALE GENOMIC DNA]</scope>
    <source>
        <strain evidence="1 2">CECT 3146</strain>
    </source>
</reference>
<protein>
    <submittedName>
        <fullName evidence="1">Uncharacterized protein</fullName>
    </submittedName>
</protein>
<gene>
    <name evidence="1" type="ORF">FHS40_007981</name>
</gene>
<comment type="caution">
    <text evidence="1">The sequence shown here is derived from an EMBL/GenBank/DDBJ whole genome shotgun (WGS) entry which is preliminary data.</text>
</comment>
<evidence type="ECO:0000313" key="1">
    <source>
        <dbReference type="EMBL" id="MBB5108855.1"/>
    </source>
</evidence>
<dbReference type="RefSeq" id="WP_170316311.1">
    <property type="nucleotide sequence ID" value="NZ_BMSQ01000017.1"/>
</dbReference>
<organism evidence="1 2">
    <name type="scientific">Streptomyces spectabilis</name>
    <dbReference type="NCBI Taxonomy" id="68270"/>
    <lineage>
        <taxon>Bacteria</taxon>
        <taxon>Bacillati</taxon>
        <taxon>Actinomycetota</taxon>
        <taxon>Actinomycetes</taxon>
        <taxon>Kitasatosporales</taxon>
        <taxon>Streptomycetaceae</taxon>
        <taxon>Streptomyces</taxon>
    </lineage>
</organism>